<keyword evidence="3" id="KW-1185">Reference proteome</keyword>
<name>W7E2L3_BIPV3</name>
<feature type="compositionally biased region" description="Basic and acidic residues" evidence="1">
    <location>
        <begin position="371"/>
        <end position="402"/>
    </location>
</feature>
<feature type="region of interest" description="Disordered" evidence="1">
    <location>
        <begin position="102"/>
        <end position="121"/>
    </location>
</feature>
<dbReference type="HOGENOM" id="CLU_674373_0_0_1"/>
<dbReference type="AlphaFoldDB" id="W7E2L3"/>
<dbReference type="GeneID" id="26254187"/>
<accession>W7E2L3</accession>
<dbReference type="OrthoDB" id="3695411at2759"/>
<feature type="compositionally biased region" description="Polar residues" evidence="1">
    <location>
        <begin position="1"/>
        <end position="14"/>
    </location>
</feature>
<feature type="region of interest" description="Disordered" evidence="1">
    <location>
        <begin position="371"/>
        <end position="408"/>
    </location>
</feature>
<sequence>MKDSSTSGVEQNTVRPRLPMPTASTGTQEAARSILNAEEGKPACNYTRTGHLATGDLNLPDNPPVEPSTLKRAALLTTQTSQPQDGFFNILKCSLTRKKARTMTSTSTGSLPPPAATPAPGKYRPAHDFRDPLEIPFHGKKILVYRHADAHISQEHHRRFPDILELFRQQTQRDKNLSASSQANTEYKVKMCGVNPEDSHASILILHPLEYFEQGKCILKSLSARTLENQYNNKKMGPIFKLYLFLSEGSQMLGNFMNSLSIHIDKENLLGAQLVSNDERYQTSTITCSVQFDGNDTVFALTTAHAFEDNEAEESDKPAWNPDDTIPNYSGSESDDICDRGPSNTVYECDTCDDGPLYTLDDYDWERIEKEAITAKEDREPSLDNPKKPDSSKQKVERHPSRFEIAPG</sequence>
<reference evidence="2 3" key="1">
    <citation type="journal article" date="2013" name="PLoS Genet.">
        <title>Comparative genome structure, secondary metabolite, and effector coding capacity across Cochliobolus pathogens.</title>
        <authorList>
            <person name="Condon B.J."/>
            <person name="Leng Y."/>
            <person name="Wu D."/>
            <person name="Bushley K.E."/>
            <person name="Ohm R.A."/>
            <person name="Otillar R."/>
            <person name="Martin J."/>
            <person name="Schackwitz W."/>
            <person name="Grimwood J."/>
            <person name="MohdZainudin N."/>
            <person name="Xue C."/>
            <person name="Wang R."/>
            <person name="Manning V.A."/>
            <person name="Dhillon B."/>
            <person name="Tu Z.J."/>
            <person name="Steffenson B.J."/>
            <person name="Salamov A."/>
            <person name="Sun H."/>
            <person name="Lowry S."/>
            <person name="LaButti K."/>
            <person name="Han J."/>
            <person name="Copeland A."/>
            <person name="Lindquist E."/>
            <person name="Barry K."/>
            <person name="Schmutz J."/>
            <person name="Baker S.E."/>
            <person name="Ciuffetti L.M."/>
            <person name="Grigoriev I.V."/>
            <person name="Zhong S."/>
            <person name="Turgeon B.G."/>
        </authorList>
    </citation>
    <scope>NUCLEOTIDE SEQUENCE [LARGE SCALE GENOMIC DNA]</scope>
    <source>
        <strain evidence="2 3">FI3</strain>
    </source>
</reference>
<gene>
    <name evidence="2" type="ORF">COCVIDRAFT_28684</name>
</gene>
<organism evidence="2 3">
    <name type="scientific">Bipolaris victoriae (strain FI3)</name>
    <name type="common">Victoria blight of oats agent</name>
    <name type="synonym">Cochliobolus victoriae</name>
    <dbReference type="NCBI Taxonomy" id="930091"/>
    <lineage>
        <taxon>Eukaryota</taxon>
        <taxon>Fungi</taxon>
        <taxon>Dikarya</taxon>
        <taxon>Ascomycota</taxon>
        <taxon>Pezizomycotina</taxon>
        <taxon>Dothideomycetes</taxon>
        <taxon>Pleosporomycetidae</taxon>
        <taxon>Pleosporales</taxon>
        <taxon>Pleosporineae</taxon>
        <taxon>Pleosporaceae</taxon>
        <taxon>Bipolaris</taxon>
    </lineage>
</organism>
<protein>
    <submittedName>
        <fullName evidence="2">Uncharacterized protein</fullName>
    </submittedName>
</protein>
<dbReference type="RefSeq" id="XP_014554176.1">
    <property type="nucleotide sequence ID" value="XM_014698690.1"/>
</dbReference>
<proteinExistence type="predicted"/>
<evidence type="ECO:0000313" key="2">
    <source>
        <dbReference type="EMBL" id="EUN24593.1"/>
    </source>
</evidence>
<evidence type="ECO:0000313" key="3">
    <source>
        <dbReference type="Proteomes" id="UP000054337"/>
    </source>
</evidence>
<dbReference type="EMBL" id="KI968764">
    <property type="protein sequence ID" value="EUN24593.1"/>
    <property type="molecule type" value="Genomic_DNA"/>
</dbReference>
<feature type="region of interest" description="Disordered" evidence="1">
    <location>
        <begin position="1"/>
        <end position="37"/>
    </location>
</feature>
<dbReference type="Proteomes" id="UP000054337">
    <property type="component" value="Unassembled WGS sequence"/>
</dbReference>
<evidence type="ECO:0000256" key="1">
    <source>
        <dbReference type="SAM" id="MobiDB-lite"/>
    </source>
</evidence>
<feature type="region of interest" description="Disordered" evidence="1">
    <location>
        <begin position="310"/>
        <end position="339"/>
    </location>
</feature>